<dbReference type="Gene3D" id="3.60.21.10">
    <property type="match status" value="1"/>
</dbReference>
<sequence length="237" mass="25391">MNALARRRRHVECEALEISLAGERVACDPSGVLYLPAEDCLIVSDLHLEKGAAFARRGMFLPPYDTAATLSLLALALDRWRPARVVCLGDSFHDRKGAALMPAGEREALASLMRGRDWIWIAGNHDPEPPVGIGGETHGEISVGALAFRHEPSAGPRRGEVSGHLHPVARLAGRGSRRACFATDGDRMILPSFGVTTGGLNVLDRAFHGLFDMPRALACMIGHAGIYPVRFGALSAG</sequence>
<dbReference type="InterPro" id="IPR029052">
    <property type="entry name" value="Metallo-depent_PP-like"/>
</dbReference>
<dbReference type="GO" id="GO:0016787">
    <property type="term" value="F:hydrolase activity"/>
    <property type="evidence" value="ECO:0007669"/>
    <property type="project" value="UniProtKB-KW"/>
</dbReference>
<keyword evidence="2" id="KW-0436">Ligase</keyword>
<accession>A0A9X1P358</accession>
<keyword evidence="2" id="KW-0378">Hydrolase</keyword>
<dbReference type="GO" id="GO:0004519">
    <property type="term" value="F:endonuclease activity"/>
    <property type="evidence" value="ECO:0007669"/>
    <property type="project" value="UniProtKB-KW"/>
</dbReference>
<dbReference type="InterPro" id="IPR026336">
    <property type="entry name" value="PdeM-like"/>
</dbReference>
<feature type="domain" description="Calcineurin-like phosphoesterase" evidence="1">
    <location>
        <begin position="41"/>
        <end position="137"/>
    </location>
</feature>
<keyword evidence="2" id="KW-0255">Endonuclease</keyword>
<keyword evidence="2" id="KW-0540">Nuclease</keyword>
<keyword evidence="3" id="KW-1185">Reference proteome</keyword>
<dbReference type="SUPFAM" id="SSF56300">
    <property type="entry name" value="Metallo-dependent phosphatases"/>
    <property type="match status" value="1"/>
</dbReference>
<dbReference type="InterPro" id="IPR024173">
    <property type="entry name" value="Pesterase_MJ0037-like"/>
</dbReference>
<evidence type="ECO:0000313" key="2">
    <source>
        <dbReference type="EMBL" id="MCE7029386.1"/>
    </source>
</evidence>
<dbReference type="AlphaFoldDB" id="A0A9X1P358"/>
<name>A0A9X1P358_9HYPH</name>
<reference evidence="2" key="1">
    <citation type="submission" date="2022-01" db="EMBL/GenBank/DDBJ databases">
        <title>Jiella avicenniae sp. nov., a novel endophytic bacterium isolated from bark of Avicennia marina.</title>
        <authorList>
            <person name="Tuo L."/>
        </authorList>
    </citation>
    <scope>NUCLEOTIDE SEQUENCE</scope>
    <source>
        <strain evidence="2">CBK1P-4</strain>
    </source>
</reference>
<dbReference type="PIRSF" id="PIRSF000887">
    <property type="entry name" value="Pesterase_MJ0037"/>
    <property type="match status" value="1"/>
</dbReference>
<dbReference type="Proteomes" id="UP001139035">
    <property type="component" value="Unassembled WGS sequence"/>
</dbReference>
<dbReference type="InterPro" id="IPR004843">
    <property type="entry name" value="Calcineurin-like_PHP"/>
</dbReference>
<dbReference type="NCBIfam" id="TIGR04123">
    <property type="entry name" value="P_estr_lig_assc"/>
    <property type="match status" value="1"/>
</dbReference>
<dbReference type="EMBL" id="JAJUWU010000016">
    <property type="protein sequence ID" value="MCE7029386.1"/>
    <property type="molecule type" value="Genomic_DNA"/>
</dbReference>
<dbReference type="PANTHER" id="PTHR39323">
    <property type="entry name" value="BLR1149 PROTEIN"/>
    <property type="match status" value="1"/>
</dbReference>
<evidence type="ECO:0000259" key="1">
    <source>
        <dbReference type="Pfam" id="PF00149"/>
    </source>
</evidence>
<dbReference type="PANTHER" id="PTHR39323:SF1">
    <property type="entry name" value="BLR1149 PROTEIN"/>
    <property type="match status" value="1"/>
</dbReference>
<organism evidence="2 3">
    <name type="scientific">Jiella avicenniae</name>
    <dbReference type="NCBI Taxonomy" id="2907202"/>
    <lineage>
        <taxon>Bacteria</taxon>
        <taxon>Pseudomonadati</taxon>
        <taxon>Pseudomonadota</taxon>
        <taxon>Alphaproteobacteria</taxon>
        <taxon>Hyphomicrobiales</taxon>
        <taxon>Aurantimonadaceae</taxon>
        <taxon>Jiella</taxon>
    </lineage>
</organism>
<evidence type="ECO:0000313" key="3">
    <source>
        <dbReference type="Proteomes" id="UP001139035"/>
    </source>
</evidence>
<dbReference type="GO" id="GO:0016874">
    <property type="term" value="F:ligase activity"/>
    <property type="evidence" value="ECO:0007669"/>
    <property type="project" value="UniProtKB-KW"/>
</dbReference>
<gene>
    <name evidence="2" type="primary">pdeM</name>
    <name evidence="2" type="ORF">LZD57_15435</name>
</gene>
<comment type="caution">
    <text evidence="2">The sequence shown here is derived from an EMBL/GenBank/DDBJ whole genome shotgun (WGS) entry which is preliminary data.</text>
</comment>
<proteinExistence type="predicted"/>
<dbReference type="EC" id="3.1.-.-" evidence="2"/>
<dbReference type="Pfam" id="PF00149">
    <property type="entry name" value="Metallophos"/>
    <property type="match status" value="1"/>
</dbReference>
<protein>
    <submittedName>
        <fullName evidence="2">Ligase-associated DNA damage response endonuclease PdeM</fullName>
        <ecNumber evidence="2">3.1.-.-</ecNumber>
    </submittedName>
</protein>
<dbReference type="RefSeq" id="WP_233720381.1">
    <property type="nucleotide sequence ID" value="NZ_JAJUWU010000016.1"/>
</dbReference>